<keyword evidence="3" id="KW-1000">Mitochondrion outer membrane</keyword>
<keyword evidence="2" id="KW-0547">Nucleotide-binding</keyword>
<dbReference type="RefSeq" id="XP_007910950.1">
    <property type="nucleotide sequence ID" value="XM_007912759.1"/>
</dbReference>
<organism evidence="7 8">
    <name type="scientific">Phaeoacremonium minimum (strain UCR-PA7)</name>
    <name type="common">Esca disease fungus</name>
    <name type="synonym">Togninia minima</name>
    <dbReference type="NCBI Taxonomy" id="1286976"/>
    <lineage>
        <taxon>Eukaryota</taxon>
        <taxon>Fungi</taxon>
        <taxon>Dikarya</taxon>
        <taxon>Ascomycota</taxon>
        <taxon>Pezizomycotina</taxon>
        <taxon>Sordariomycetes</taxon>
        <taxon>Sordariomycetidae</taxon>
        <taxon>Togniniales</taxon>
        <taxon>Togniniaceae</taxon>
        <taxon>Phaeoacremonium</taxon>
    </lineage>
</organism>
<evidence type="ECO:0000256" key="2">
    <source>
        <dbReference type="ARBA" id="ARBA00022741"/>
    </source>
</evidence>
<dbReference type="InterPro" id="IPR051701">
    <property type="entry name" value="Mito_OM_Translocase_MSP1"/>
</dbReference>
<evidence type="ECO:0000256" key="5">
    <source>
        <dbReference type="ARBA" id="ARBA00023128"/>
    </source>
</evidence>
<dbReference type="OrthoDB" id="39734at2759"/>
<dbReference type="GO" id="GO:0016887">
    <property type="term" value="F:ATP hydrolysis activity"/>
    <property type="evidence" value="ECO:0007669"/>
    <property type="project" value="InterPro"/>
</dbReference>
<dbReference type="Gene3D" id="1.10.8.60">
    <property type="match status" value="1"/>
</dbReference>
<keyword evidence="4" id="KW-0067">ATP-binding</keyword>
<dbReference type="PANTHER" id="PTHR45644:SF56">
    <property type="entry name" value="AAA ATPASE, PUTATIVE (AFU_ORTHOLOGUE AFUA_2G12920)-RELATED"/>
    <property type="match status" value="1"/>
</dbReference>
<keyword evidence="8" id="KW-1185">Reference proteome</keyword>
<evidence type="ECO:0000256" key="1">
    <source>
        <dbReference type="ARBA" id="ARBA00004572"/>
    </source>
</evidence>
<dbReference type="GO" id="GO:0005741">
    <property type="term" value="C:mitochondrial outer membrane"/>
    <property type="evidence" value="ECO:0007669"/>
    <property type="project" value="UniProtKB-SubCell"/>
</dbReference>
<dbReference type="InterPro" id="IPR003593">
    <property type="entry name" value="AAA+_ATPase"/>
</dbReference>
<evidence type="ECO:0000313" key="7">
    <source>
        <dbReference type="EMBL" id="EOO04323.1"/>
    </source>
</evidence>
<dbReference type="PANTHER" id="PTHR45644">
    <property type="entry name" value="AAA ATPASE, PUTATIVE (AFU_ORTHOLOGUE AFUA_2G12920)-RELATED-RELATED"/>
    <property type="match status" value="1"/>
</dbReference>
<dbReference type="GeneID" id="19321776"/>
<dbReference type="EMBL" id="KB932781">
    <property type="protein sequence ID" value="EOO04323.1"/>
    <property type="molecule type" value="Genomic_DNA"/>
</dbReference>
<dbReference type="eggNOG" id="KOG0737">
    <property type="taxonomic scope" value="Eukaryota"/>
</dbReference>
<reference evidence="8" key="1">
    <citation type="journal article" date="2013" name="Genome Announc.">
        <title>Draft genome sequence of the ascomycete Phaeoacremonium aleophilum strain UCR-PA7, a causal agent of the esca disease complex in grapevines.</title>
        <authorList>
            <person name="Blanco-Ulate B."/>
            <person name="Rolshausen P."/>
            <person name="Cantu D."/>
        </authorList>
    </citation>
    <scope>NUCLEOTIDE SEQUENCE [LARGE SCALE GENOMIC DNA]</scope>
    <source>
        <strain evidence="8">UCR-PA7</strain>
    </source>
</reference>
<comment type="subcellular location">
    <subcellularLocation>
        <location evidence="1">Mitochondrion outer membrane</location>
        <topology evidence="1">Single-pass membrane protein</topology>
    </subcellularLocation>
</comment>
<evidence type="ECO:0000259" key="6">
    <source>
        <dbReference type="SMART" id="SM00382"/>
    </source>
</evidence>
<name>R8BY86_PHAM7</name>
<dbReference type="KEGG" id="tmn:UCRPA7_161"/>
<evidence type="ECO:0000256" key="4">
    <source>
        <dbReference type="ARBA" id="ARBA00022840"/>
    </source>
</evidence>
<dbReference type="AlphaFoldDB" id="R8BY86"/>
<protein>
    <submittedName>
        <fullName evidence="7">Putative katanin p60 atpase-containing subunit protein</fullName>
    </submittedName>
</protein>
<proteinExistence type="predicted"/>
<sequence length="808" mass="89921">MSQLEQRKELDIESRNSNIVQLAEYYISALSKESSSAGNVRQVSPEEPQIATSYHTLEAKLSHSLTDQGIARDHSSISPVNAVVGEPSKDAFICQELLSTLRAELSAKALPAKAIKEPKRPVSVLSVLNYRGPSVAAHLVDAAALELGAWVVRLDAAVIGRLVGQYLGQSPYSSRGGISMLGYAAADANGRLVSKTESTELGQDQDLQTISVTKLFPALADDRWEELKMSRILEEILCAPDVKTAMSTRSSDLTLIVHIHDYVELVMTPEGASIINKLRTVIDRKWQKGAKIVMLGSTSSHINSAPKWRETLDDLRKDDCHIVPFYIAEQQASAARRLLWEQCDYLRDNINNITSMLEAMTGKSVSLDLERTDDVELRELQEFLGRGLYDIHWIYRFATQILGSERFHPHGFEKAVILGAFQTMSLSDGHWTSMHATAEHGHFSTFISPGGTDLDANVTRGTKRQRRQIDTSNFDEYEKKLLSGLVDAEDINVTFKDVVAPPEVGESLLTLTSLSLHRPEAFSYGVLARERIHGCLLYGPPGTGKTMMAKALAKQSEANMLEVSAASINDMWVGNSEKNVRALFAVARKLSPMVIFLDEAEALLGTRSTKTSRGGFHEALNQFLREWDGLTTSLNDSKTFIVVATNRPFDLDEAVLRRLPRRILVDLPLRSARLDIMQSLLRDEILDPSVSLDRLATETELYSGSDLKNLCVAAAMDAVKEELRAKDSHQGSEEFKFADRRVLTNRHFQKALSDISASISEDMESLKAIRKFDERYGDSGRRQKKRNLMGFDVVPNQSTSEDARVRRL</sequence>
<dbReference type="SMART" id="SM00382">
    <property type="entry name" value="AAA"/>
    <property type="match status" value="1"/>
</dbReference>
<dbReference type="InterPro" id="IPR003960">
    <property type="entry name" value="ATPase_AAA_CS"/>
</dbReference>
<dbReference type="Proteomes" id="UP000014074">
    <property type="component" value="Unassembled WGS sequence"/>
</dbReference>
<dbReference type="Pfam" id="PF00004">
    <property type="entry name" value="AAA"/>
    <property type="match status" value="1"/>
</dbReference>
<dbReference type="SUPFAM" id="SSF52540">
    <property type="entry name" value="P-loop containing nucleoside triphosphate hydrolases"/>
    <property type="match status" value="1"/>
</dbReference>
<dbReference type="InterPro" id="IPR041569">
    <property type="entry name" value="AAA_lid_3"/>
</dbReference>
<gene>
    <name evidence="7" type="ORF">UCRPA7_161</name>
</gene>
<dbReference type="InterPro" id="IPR027417">
    <property type="entry name" value="P-loop_NTPase"/>
</dbReference>
<evidence type="ECO:0000256" key="3">
    <source>
        <dbReference type="ARBA" id="ARBA00022787"/>
    </source>
</evidence>
<dbReference type="Pfam" id="PF17862">
    <property type="entry name" value="AAA_lid_3"/>
    <property type="match status" value="1"/>
</dbReference>
<feature type="domain" description="AAA+ ATPase" evidence="6">
    <location>
        <begin position="531"/>
        <end position="669"/>
    </location>
</feature>
<dbReference type="HOGENOM" id="CLU_004223_0_0_1"/>
<evidence type="ECO:0000313" key="8">
    <source>
        <dbReference type="Proteomes" id="UP000014074"/>
    </source>
</evidence>
<dbReference type="InterPro" id="IPR003959">
    <property type="entry name" value="ATPase_AAA_core"/>
</dbReference>
<keyword evidence="5" id="KW-0496">Mitochondrion</keyword>
<dbReference type="Gene3D" id="3.40.50.300">
    <property type="entry name" value="P-loop containing nucleotide triphosphate hydrolases"/>
    <property type="match status" value="1"/>
</dbReference>
<keyword evidence="3" id="KW-0472">Membrane</keyword>
<accession>R8BY86</accession>
<dbReference type="GO" id="GO:0005524">
    <property type="term" value="F:ATP binding"/>
    <property type="evidence" value="ECO:0007669"/>
    <property type="project" value="UniProtKB-KW"/>
</dbReference>
<dbReference type="PROSITE" id="PS00674">
    <property type="entry name" value="AAA"/>
    <property type="match status" value="1"/>
</dbReference>